<feature type="compositionally biased region" description="Basic residues" evidence="22">
    <location>
        <begin position="108"/>
        <end position="117"/>
    </location>
</feature>
<evidence type="ECO:0000256" key="19">
    <source>
        <dbReference type="ARBA" id="ARBA00048679"/>
    </source>
</evidence>
<feature type="domain" description="Protein kinase" evidence="24">
    <location>
        <begin position="1312"/>
        <end position="1627"/>
    </location>
</feature>
<evidence type="ECO:0000256" key="20">
    <source>
        <dbReference type="PROSITE-ProRule" id="PRU01016"/>
    </source>
</evidence>
<evidence type="ECO:0000256" key="23">
    <source>
        <dbReference type="SAM" id="Phobius"/>
    </source>
</evidence>
<sequence>MVPEPAPAAATEPRRSTRRRLMTAAAMEAEAEAVADLDEIDREMSRAESRKRQRRTAKEKPSAHEGATEWKPEDVEKAAAQEPEGAELDSGLSPAESRGKRQRGVEKVKRRTRKKTAKEKTKETTEKSATQAPEKMKVNDAGGALAEDVCADEPDAEQMAMEEEEEAADVLEAEERMGKCVGEGSAEKAATRKRVARPSTARRVEDSDDHFVGDPVPDDEARQRWPVRYSRKGSDSLLKQEPDEDEEMKARCHYLAANVDDEIYHLDDDVYVKAGPDEENYIGRITEFFEGVDRGSYFSCQWFFRTADTVISSKLLKVHDHRHNHKRVFLSKEKNDNLIECIVSKVKIAHVDPNMTPQARAHAISDCDLYYDMPYSVAYSTFANLPADNDGALGSEATSNISCDDADNSSKGKLSADIVAPYSEQTETASLLDLYSGCGAMSTGLCLGFAFSGINLETRWAVDINKYACASLKHNHPYSQVRNEKTEDFLALIQQWDALCRKYVVHKNDTLEPGIDMPLNDADDVNEPLPEDIFDVEELLEICYGDPSNTGKNGLWFKVRWKGYDPSYDTWEPIDGLSDCPERIKEFAEKGHKENILPLPGAVDVICGGPPCQGISGFNRFRKHNDPLEDEKNKQLVVFMDIVKYLRPKYVLMENVVDILKFADGFLGRYAMSCLVAMNYQARLGMMAAGYYGLPQFRMRAFLWGALPSMVLPKFPLPTHDAVVRGIVPTTFLQSVVAYNEVETRCLRKALLLADAISDLPKVGNDQPKDVIEYSVAPKTEFQRITLFVEMILLKKLNKDDYERVQRIPVKKGANFRDLKGVIVGPDNTVRLDPNISRERLSSGKPLVPDYAISFVKGKSTKPFGRLWWDETAPTVVTRAEPHNQIILHPSQDRVLTIRKNARLQGFPDYYRLIGPLKEKYIQVGNAVAIPVARALGYALGLAYRGESDGDRAVLKLPESFIYADQETVVKSSAGTPGSEIADSEQLFEYFINPNFFCMMFAFLKVNVVIPLILDSKMGSSRRGAEEGEARRAVPFQNILSWEGWNRFDHRRAEIRLDVRREMDDSPLDNLFDGNGLDSPAGADSSSSTGSPPSSTSSSPPSSQSPPPGSSPPPASPPPSTPSAPPTNSSGSAPSPPSPSQSAPPANTGGGGSPPPSHGSPPAPKAVQSQPAPKRSGDGGSSSDSGSSKEGGSSSDRGKSESNGNRPGPEAAIIAGMVIGFFTFALLLAIVACVCCSKKKKRPPHMHMPYYTDENGKVYYANSMPRWQNSVDQGGGWHAQYSPLPPPSPGMALGFSKSSFSYDELALATGGFSSANLLGQGGFGYVYRGVLAGSGKEVAVKQLKAGSGQGEREFQAEVEIISRVHHRHLVSLVGYCIAGSSQRLLVYEFVPNDTLEHHLHGLHIFPALFPAIVTRHSYVRFLFDSDTRVCRMRAGKGVPVMAWPTRLAIALGSAKGLAYLHEDCHPRIIHRDIKAANILLDENFDAKVADFGLAKLTTDTNTHVSTRVMGTFGYLAPEYASSGKLTDKSDVFSFGVMLLELITGRRPVDPTNYMEDSLVDWARPLLARALSEDGSFDELIDQRLENKFDRLEMERMAACAAAAVRHSAKRRPKMKQIVRALEGDASLDDLNEGVKPGQSMMFSTGSEYDSGNYASDINRLRKVAFESSIEDSSERRDERGSNFDWLLDPSSMGGDPNPHGCRGSFSYDELALATGGFSSANLLGQGGFGYVYRGVLAGSGKEVAVKQLKAGSGQGEREFQAEVEIISRVHHRHLVSLVGYCIAGSSQRLLVYEFVPNDTLEHHLHGLHIFPALFPAIVTRHSYVRFLFDSDTRVCRMRAGKGVPVMAWPTRLAIALGSAKGLAYLHEDCHPRIIHRDIKAANILLDENFDAKVADFGLAKLTTDTNTHVSTRVMGTFGYLAPEYASSGKLTDKSDVFSFGVMLLELITGRRPVDPTNYMEDSLVDWARPLLARALSEDGSFDELIDQRLENKFDRLEMERMAACAAAAVRHSAKRRPKMKQIVRALEGDASLDDLNEGVKPGQSMMFSTGSEYDSGNYASDINRLRKVAFESSIEDSSEYGTHSSADSGEPPRRQQHR</sequence>
<dbReference type="PROSITE" id="PS50013">
    <property type="entry name" value="CHROMO_2"/>
    <property type="match status" value="1"/>
</dbReference>
<keyword evidence="7 20" id="KW-0808">Transferase</keyword>
<dbReference type="GO" id="GO:0003677">
    <property type="term" value="F:DNA binding"/>
    <property type="evidence" value="ECO:0007669"/>
    <property type="project" value="UniProtKB-KW"/>
</dbReference>
<evidence type="ECO:0000256" key="16">
    <source>
        <dbReference type="ARBA" id="ARBA00023242"/>
    </source>
</evidence>
<evidence type="ECO:0000313" key="28">
    <source>
        <dbReference type="Proteomes" id="UP000026960"/>
    </source>
</evidence>
<feature type="region of interest" description="Disordered" evidence="22">
    <location>
        <begin position="2073"/>
        <end position="2098"/>
    </location>
</feature>
<dbReference type="GO" id="GO:0004674">
    <property type="term" value="F:protein serine/threonine kinase activity"/>
    <property type="evidence" value="ECO:0007669"/>
    <property type="project" value="UniProtKB-KW"/>
</dbReference>
<evidence type="ECO:0000259" key="26">
    <source>
        <dbReference type="PROSITE" id="PS51038"/>
    </source>
</evidence>
<keyword evidence="15 23" id="KW-0472">Membrane</keyword>
<evidence type="ECO:0000313" key="27">
    <source>
        <dbReference type="EnsemblPlants" id="OBART03G09160.3"/>
    </source>
</evidence>
<dbReference type="InterPro" id="IPR000953">
    <property type="entry name" value="Chromo/chromo_shadow_dom"/>
</dbReference>
<dbReference type="Pfam" id="PF07714">
    <property type="entry name" value="PK_Tyr_Ser-Thr"/>
    <property type="match status" value="2"/>
</dbReference>
<proteinExistence type="inferred from homology"/>
<dbReference type="Proteomes" id="UP000026960">
    <property type="component" value="Chromosome 3"/>
</dbReference>
<feature type="compositionally biased region" description="Basic and acidic residues" evidence="22">
    <location>
        <begin position="202"/>
        <end position="212"/>
    </location>
</feature>
<dbReference type="CDD" id="cd14066">
    <property type="entry name" value="STKc_IRAK"/>
    <property type="match status" value="2"/>
</dbReference>
<dbReference type="GO" id="GO:0005886">
    <property type="term" value="C:plasma membrane"/>
    <property type="evidence" value="ECO:0007669"/>
    <property type="project" value="UniProtKB-SubCell"/>
</dbReference>
<dbReference type="Gene3D" id="3.90.120.10">
    <property type="entry name" value="DNA Methylase, subunit A, domain 2"/>
    <property type="match status" value="1"/>
</dbReference>
<dbReference type="SMART" id="SM00220">
    <property type="entry name" value="S_TKc"/>
    <property type="match status" value="2"/>
</dbReference>
<keyword evidence="6 20" id="KW-0489">Methyltransferase</keyword>
<dbReference type="STRING" id="65489.A0A0D3FFQ7"/>
<dbReference type="PANTHER" id="PTHR47982">
    <property type="entry name" value="PROLINE-RICH RECEPTOR-LIKE PROTEIN KINASE PERK4"/>
    <property type="match status" value="1"/>
</dbReference>
<comment type="catalytic activity">
    <reaction evidence="18">
        <text>L-threonyl-[protein] + ATP = O-phospho-L-threonyl-[protein] + ADP + H(+)</text>
        <dbReference type="Rhea" id="RHEA:46608"/>
        <dbReference type="Rhea" id="RHEA-COMP:11060"/>
        <dbReference type="Rhea" id="RHEA-COMP:11605"/>
        <dbReference type="ChEBI" id="CHEBI:15378"/>
        <dbReference type="ChEBI" id="CHEBI:30013"/>
        <dbReference type="ChEBI" id="CHEBI:30616"/>
        <dbReference type="ChEBI" id="CHEBI:61977"/>
        <dbReference type="ChEBI" id="CHEBI:456216"/>
        <dbReference type="EC" id="2.7.11.1"/>
    </reaction>
</comment>
<dbReference type="Gene3D" id="1.10.510.10">
    <property type="entry name" value="Transferase(Phosphotransferase) domain 1"/>
    <property type="match status" value="2"/>
</dbReference>
<comment type="similarity">
    <text evidence="20">Belongs to the class I-like SAM-binding methyltransferase superfamily. C5-methyltransferase family.</text>
</comment>
<evidence type="ECO:0000256" key="17">
    <source>
        <dbReference type="ARBA" id="ARBA00047422"/>
    </source>
</evidence>
<keyword evidence="5" id="KW-0723">Serine/threonine-protein kinase</keyword>
<keyword evidence="9 23" id="KW-0812">Transmembrane</keyword>
<evidence type="ECO:0000256" key="14">
    <source>
        <dbReference type="ARBA" id="ARBA00023125"/>
    </source>
</evidence>
<feature type="compositionally biased region" description="Pro residues" evidence="22">
    <location>
        <begin position="1153"/>
        <end position="1164"/>
    </location>
</feature>
<feature type="compositionally biased region" description="Basic and acidic residues" evidence="22">
    <location>
        <begin position="97"/>
        <end position="107"/>
    </location>
</feature>
<evidence type="ECO:0000256" key="11">
    <source>
        <dbReference type="ARBA" id="ARBA00022777"/>
    </source>
</evidence>
<comment type="subcellular location">
    <subcellularLocation>
        <location evidence="2">Cell membrane</location>
        <topology evidence="2">Single-pass membrane protein</topology>
    </subcellularLocation>
    <subcellularLocation>
        <location evidence="1">Nucleus</location>
    </subcellularLocation>
</comment>
<evidence type="ECO:0000259" key="24">
    <source>
        <dbReference type="PROSITE" id="PS50011"/>
    </source>
</evidence>
<dbReference type="Gene3D" id="3.30.200.20">
    <property type="entry name" value="Phosphorylase Kinase, domain 1"/>
    <property type="match status" value="2"/>
</dbReference>
<feature type="compositionally biased region" description="Pro residues" evidence="22">
    <location>
        <begin position="1103"/>
        <end position="1125"/>
    </location>
</feature>
<dbReference type="PROSITE" id="PS00094">
    <property type="entry name" value="C5_MTASE_1"/>
    <property type="match status" value="1"/>
</dbReference>
<keyword evidence="4" id="KW-1003">Cell membrane</keyword>
<dbReference type="InterPro" id="IPR001245">
    <property type="entry name" value="Ser-Thr/Tyr_kinase_cat_dom"/>
</dbReference>
<comment type="catalytic activity">
    <reaction evidence="19">
        <text>L-seryl-[protein] + ATP = O-phospho-L-seryl-[protein] + ADP + H(+)</text>
        <dbReference type="Rhea" id="RHEA:17989"/>
        <dbReference type="Rhea" id="RHEA-COMP:9863"/>
        <dbReference type="Rhea" id="RHEA-COMP:11604"/>
        <dbReference type="ChEBI" id="CHEBI:15378"/>
        <dbReference type="ChEBI" id="CHEBI:29999"/>
        <dbReference type="ChEBI" id="CHEBI:30616"/>
        <dbReference type="ChEBI" id="CHEBI:83421"/>
        <dbReference type="ChEBI" id="CHEBI:456216"/>
        <dbReference type="EC" id="2.7.11.1"/>
    </reaction>
</comment>
<dbReference type="SMART" id="SM00298">
    <property type="entry name" value="CHROMO"/>
    <property type="match status" value="1"/>
</dbReference>
<dbReference type="PROSITE" id="PS51038">
    <property type="entry name" value="BAH"/>
    <property type="match status" value="1"/>
</dbReference>
<feature type="compositionally biased region" description="Basic and acidic residues" evidence="22">
    <location>
        <begin position="42"/>
        <end position="79"/>
    </location>
</feature>
<dbReference type="HOGENOM" id="CLU_001525_0_0_1"/>
<reference evidence="27" key="1">
    <citation type="journal article" date="2009" name="Rice">
        <title>De Novo Next Generation Sequencing of Plant Genomes.</title>
        <authorList>
            <person name="Rounsley S."/>
            <person name="Marri P.R."/>
            <person name="Yu Y."/>
            <person name="He R."/>
            <person name="Sisneros N."/>
            <person name="Goicoechea J.L."/>
            <person name="Lee S.J."/>
            <person name="Angelova A."/>
            <person name="Kudrna D."/>
            <person name="Luo M."/>
            <person name="Affourtit J."/>
            <person name="Desany B."/>
            <person name="Knight J."/>
            <person name="Niazi F."/>
            <person name="Egholm M."/>
            <person name="Wing R.A."/>
        </authorList>
    </citation>
    <scope>NUCLEOTIDE SEQUENCE [LARGE SCALE GENOMIC DNA]</scope>
    <source>
        <strain evidence="27">cv. IRGC 105608</strain>
    </source>
</reference>
<feature type="region of interest" description="Disordered" evidence="22">
    <location>
        <begin position="1065"/>
        <end position="1207"/>
    </location>
</feature>
<comment type="catalytic activity">
    <reaction evidence="17">
        <text>a 2'-deoxycytidine in DNA + S-adenosyl-L-methionine = a 5-methyl-2'-deoxycytidine in DNA + S-adenosyl-L-homocysteine + H(+)</text>
        <dbReference type="Rhea" id="RHEA:13681"/>
        <dbReference type="Rhea" id="RHEA-COMP:11369"/>
        <dbReference type="Rhea" id="RHEA-COMP:11370"/>
        <dbReference type="ChEBI" id="CHEBI:15378"/>
        <dbReference type="ChEBI" id="CHEBI:57856"/>
        <dbReference type="ChEBI" id="CHEBI:59789"/>
        <dbReference type="ChEBI" id="CHEBI:85452"/>
        <dbReference type="ChEBI" id="CHEBI:85454"/>
        <dbReference type="EC" id="2.1.1.37"/>
    </reaction>
</comment>
<dbReference type="CDD" id="cd18635">
    <property type="entry name" value="CD_CMT3_like"/>
    <property type="match status" value="1"/>
</dbReference>
<dbReference type="InterPro" id="IPR023780">
    <property type="entry name" value="Chromo_domain"/>
</dbReference>
<dbReference type="InterPro" id="IPR008271">
    <property type="entry name" value="Ser/Thr_kinase_AS"/>
</dbReference>
<dbReference type="GO" id="GO:0003682">
    <property type="term" value="F:chromatin binding"/>
    <property type="evidence" value="ECO:0007669"/>
    <property type="project" value="InterPro"/>
</dbReference>
<evidence type="ECO:0000256" key="9">
    <source>
        <dbReference type="ARBA" id="ARBA00022692"/>
    </source>
</evidence>
<evidence type="ECO:0000256" key="2">
    <source>
        <dbReference type="ARBA" id="ARBA00004162"/>
    </source>
</evidence>
<feature type="domain" description="BAH" evidence="26">
    <location>
        <begin position="262"/>
        <end position="386"/>
    </location>
</feature>
<keyword evidence="14" id="KW-0238">DNA-binding</keyword>
<keyword evidence="10 21" id="KW-0547">Nucleotide-binding</keyword>
<feature type="transmembrane region" description="Helical" evidence="23">
    <location>
        <begin position="1211"/>
        <end position="1232"/>
    </location>
</feature>
<evidence type="ECO:0000256" key="5">
    <source>
        <dbReference type="ARBA" id="ARBA00022527"/>
    </source>
</evidence>
<keyword evidence="28" id="KW-1185">Reference proteome</keyword>
<feature type="compositionally biased region" description="Acidic residues" evidence="22">
    <location>
        <begin position="30"/>
        <end position="41"/>
    </location>
</feature>
<protein>
    <recommendedName>
        <fullName evidence="3">non-specific serine/threonine protein kinase</fullName>
        <ecNumber evidence="3">2.7.11.1</ecNumber>
    </recommendedName>
</protein>
<dbReference type="InterPro" id="IPR000719">
    <property type="entry name" value="Prot_kinase_dom"/>
</dbReference>
<dbReference type="PROSITE" id="PS00108">
    <property type="entry name" value="PROTEIN_KINASE_ST"/>
    <property type="match status" value="2"/>
</dbReference>
<dbReference type="InterPro" id="IPR011009">
    <property type="entry name" value="Kinase-like_dom_sf"/>
</dbReference>
<dbReference type="GO" id="GO:0005634">
    <property type="term" value="C:nucleus"/>
    <property type="evidence" value="ECO:0007669"/>
    <property type="project" value="UniProtKB-SubCell"/>
</dbReference>
<accession>A0A0D3FFQ7</accession>
<evidence type="ECO:0000256" key="1">
    <source>
        <dbReference type="ARBA" id="ARBA00004123"/>
    </source>
</evidence>
<evidence type="ECO:0000256" key="4">
    <source>
        <dbReference type="ARBA" id="ARBA00022475"/>
    </source>
</evidence>
<dbReference type="InterPro" id="IPR017441">
    <property type="entry name" value="Protein_kinase_ATP_BS"/>
</dbReference>
<keyword evidence="12 21" id="KW-0067">ATP-binding</keyword>
<evidence type="ECO:0000259" key="25">
    <source>
        <dbReference type="PROSITE" id="PS50013"/>
    </source>
</evidence>
<dbReference type="EC" id="2.7.11.1" evidence="3"/>
<dbReference type="Gramene" id="OBART03G09160.3">
    <property type="protein sequence ID" value="OBART03G09160.3"/>
    <property type="gene ID" value="OBART03G09160"/>
</dbReference>
<reference evidence="27" key="2">
    <citation type="submission" date="2015-03" db="UniProtKB">
        <authorList>
            <consortium name="EnsemblPlants"/>
        </authorList>
    </citation>
    <scope>IDENTIFICATION</scope>
</reference>
<evidence type="ECO:0000256" key="12">
    <source>
        <dbReference type="ARBA" id="ARBA00022840"/>
    </source>
</evidence>
<dbReference type="InterPro" id="IPR016197">
    <property type="entry name" value="Chromo-like_dom_sf"/>
</dbReference>
<dbReference type="PANTHER" id="PTHR47982:SF31">
    <property type="entry name" value="NON-SPECIFIC SERINE_THREONINE PROTEIN KINASE"/>
    <property type="match status" value="1"/>
</dbReference>
<dbReference type="GO" id="GO:0032259">
    <property type="term" value="P:methylation"/>
    <property type="evidence" value="ECO:0007669"/>
    <property type="project" value="UniProtKB-KW"/>
</dbReference>
<dbReference type="InterPro" id="IPR018117">
    <property type="entry name" value="C5_DNA_meth_AS"/>
</dbReference>
<dbReference type="SUPFAM" id="SSF56112">
    <property type="entry name" value="Protein kinase-like (PK-like)"/>
    <property type="match status" value="2"/>
</dbReference>
<evidence type="ECO:0000256" key="8">
    <source>
        <dbReference type="ARBA" id="ARBA00022691"/>
    </source>
</evidence>
<dbReference type="PROSITE" id="PS50011">
    <property type="entry name" value="PROTEIN_KINASE_DOM"/>
    <property type="match status" value="2"/>
</dbReference>
<dbReference type="FunFam" id="3.30.200.20:FF:000212">
    <property type="entry name" value="Proline-rich receptor-like protein kinase PERK8"/>
    <property type="match status" value="1"/>
</dbReference>
<dbReference type="GO" id="GO:0005524">
    <property type="term" value="F:ATP binding"/>
    <property type="evidence" value="ECO:0007669"/>
    <property type="project" value="UniProtKB-UniRule"/>
</dbReference>
<feature type="compositionally biased region" description="Low complexity" evidence="22">
    <location>
        <begin position="1079"/>
        <end position="1102"/>
    </location>
</feature>
<dbReference type="eggNOG" id="KOG1187">
    <property type="taxonomic scope" value="Eukaryota"/>
</dbReference>
<dbReference type="InterPro" id="IPR043151">
    <property type="entry name" value="BAH_sf"/>
</dbReference>
<dbReference type="Gene3D" id="3.40.50.150">
    <property type="entry name" value="Vaccinia Virus protein VP39"/>
    <property type="match status" value="1"/>
</dbReference>
<dbReference type="FunFam" id="1.10.510.10:FF:000783">
    <property type="entry name" value="Proline-rich receptor-like protein kinase PERK4"/>
    <property type="match status" value="2"/>
</dbReference>
<feature type="domain" description="Protein kinase" evidence="24">
    <location>
        <begin position="1717"/>
        <end position="2032"/>
    </location>
</feature>
<dbReference type="Gene3D" id="2.30.30.490">
    <property type="match status" value="1"/>
</dbReference>
<dbReference type="InterPro" id="IPR001525">
    <property type="entry name" value="C5_MeTfrase"/>
</dbReference>
<evidence type="ECO:0000256" key="10">
    <source>
        <dbReference type="ARBA" id="ARBA00022741"/>
    </source>
</evidence>
<feature type="region of interest" description="Disordered" evidence="22">
    <location>
        <begin position="180"/>
        <end position="222"/>
    </location>
</feature>
<evidence type="ECO:0000256" key="18">
    <source>
        <dbReference type="ARBA" id="ARBA00047899"/>
    </source>
</evidence>
<feature type="region of interest" description="Disordered" evidence="22">
    <location>
        <begin position="30"/>
        <end position="146"/>
    </location>
</feature>
<feature type="binding site" evidence="21">
    <location>
        <position position="1746"/>
    </location>
    <ligand>
        <name>ATP</name>
        <dbReference type="ChEBI" id="CHEBI:30616"/>
    </ligand>
</feature>
<keyword evidence="11" id="KW-0418">Kinase</keyword>
<dbReference type="EnsemblPlants" id="OBART03G09160.3">
    <property type="protein sequence ID" value="OBART03G09160.3"/>
    <property type="gene ID" value="OBART03G09160"/>
</dbReference>
<organism evidence="27">
    <name type="scientific">Oryza barthii</name>
    <dbReference type="NCBI Taxonomy" id="65489"/>
    <lineage>
        <taxon>Eukaryota</taxon>
        <taxon>Viridiplantae</taxon>
        <taxon>Streptophyta</taxon>
        <taxon>Embryophyta</taxon>
        <taxon>Tracheophyta</taxon>
        <taxon>Spermatophyta</taxon>
        <taxon>Magnoliopsida</taxon>
        <taxon>Liliopsida</taxon>
        <taxon>Poales</taxon>
        <taxon>Poaceae</taxon>
        <taxon>BOP clade</taxon>
        <taxon>Oryzoideae</taxon>
        <taxon>Oryzeae</taxon>
        <taxon>Oryzinae</taxon>
        <taxon>Oryza</taxon>
    </lineage>
</organism>
<name>A0A0D3FFQ7_9ORYZ</name>
<evidence type="ECO:0000256" key="15">
    <source>
        <dbReference type="ARBA" id="ARBA00023136"/>
    </source>
</evidence>
<dbReference type="InterPro" id="IPR047117">
    <property type="entry name" value="PERK1-13-like"/>
</dbReference>
<evidence type="ECO:0000256" key="7">
    <source>
        <dbReference type="ARBA" id="ARBA00022679"/>
    </source>
</evidence>
<dbReference type="PROSITE" id="PS00598">
    <property type="entry name" value="CHROMO_1"/>
    <property type="match status" value="1"/>
</dbReference>
<evidence type="ECO:0000256" key="22">
    <source>
        <dbReference type="SAM" id="MobiDB-lite"/>
    </source>
</evidence>
<dbReference type="PRINTS" id="PR00105">
    <property type="entry name" value="C5METTRFRASE"/>
</dbReference>
<feature type="region of interest" description="Disordered" evidence="22">
    <location>
        <begin position="1668"/>
        <end position="1691"/>
    </location>
</feature>
<dbReference type="SUPFAM" id="SSF53335">
    <property type="entry name" value="S-adenosyl-L-methionine-dependent methyltransferases"/>
    <property type="match status" value="1"/>
</dbReference>
<feature type="binding site" evidence="21">
    <location>
        <position position="1341"/>
    </location>
    <ligand>
        <name>ATP</name>
        <dbReference type="ChEBI" id="CHEBI:30616"/>
    </ligand>
</feature>
<feature type="compositionally biased region" description="Low complexity" evidence="22">
    <location>
        <begin position="1181"/>
        <end position="1195"/>
    </location>
</feature>
<dbReference type="SUPFAM" id="SSF54160">
    <property type="entry name" value="Chromo domain-like"/>
    <property type="match status" value="1"/>
</dbReference>
<dbReference type="PaxDb" id="65489-OBART03G09160.3"/>
<dbReference type="SMART" id="SM00439">
    <property type="entry name" value="BAH"/>
    <property type="match status" value="1"/>
</dbReference>
<dbReference type="InterPro" id="IPR023779">
    <property type="entry name" value="Chromodomain_CS"/>
</dbReference>
<dbReference type="Pfam" id="PF01426">
    <property type="entry name" value="BAH"/>
    <property type="match status" value="1"/>
</dbReference>
<dbReference type="PROSITE" id="PS51679">
    <property type="entry name" value="SAM_MT_C5"/>
    <property type="match status" value="1"/>
</dbReference>
<evidence type="ECO:0000256" key="3">
    <source>
        <dbReference type="ARBA" id="ARBA00012513"/>
    </source>
</evidence>
<dbReference type="FunFam" id="3.40.50.150:FF:000143">
    <property type="entry name" value="DNA (cytosine-5)-methyltransferase 1"/>
    <property type="match status" value="1"/>
</dbReference>
<evidence type="ECO:0000256" key="21">
    <source>
        <dbReference type="PROSITE-ProRule" id="PRU10141"/>
    </source>
</evidence>
<feature type="active site" evidence="20">
    <location>
        <position position="612"/>
    </location>
</feature>
<keyword evidence="16" id="KW-0539">Nucleus</keyword>
<dbReference type="GO" id="GO:0003886">
    <property type="term" value="F:DNA (cytosine-5-)-methyltransferase activity"/>
    <property type="evidence" value="ECO:0007669"/>
    <property type="project" value="UniProtKB-EC"/>
</dbReference>
<dbReference type="FunFam" id="3.30.200.20:FF:000162">
    <property type="entry name" value="Adenine nucleotide alpha hydrolase-like domain kinase"/>
    <property type="match status" value="1"/>
</dbReference>
<dbReference type="Pfam" id="PF00145">
    <property type="entry name" value="DNA_methylase"/>
    <property type="match status" value="1"/>
</dbReference>
<evidence type="ECO:0000256" key="13">
    <source>
        <dbReference type="ARBA" id="ARBA00022989"/>
    </source>
</evidence>
<evidence type="ECO:0000256" key="6">
    <source>
        <dbReference type="ARBA" id="ARBA00022603"/>
    </source>
</evidence>
<dbReference type="PROSITE" id="PS00107">
    <property type="entry name" value="PROTEIN_KINASE_ATP"/>
    <property type="match status" value="2"/>
</dbReference>
<dbReference type="InterPro" id="IPR001025">
    <property type="entry name" value="BAH_dom"/>
</dbReference>
<dbReference type="InterPro" id="IPR029063">
    <property type="entry name" value="SAM-dependent_MTases_sf"/>
</dbReference>
<keyword evidence="8 20" id="KW-0949">S-adenosyl-L-methionine</keyword>
<dbReference type="FunFam" id="2.30.30.490:FF:000011">
    <property type="entry name" value="DNA (cytosine-5)-methyltransferase 1"/>
    <property type="match status" value="1"/>
</dbReference>
<dbReference type="Pfam" id="PF00385">
    <property type="entry name" value="Chromo"/>
    <property type="match status" value="1"/>
</dbReference>
<keyword evidence="13 23" id="KW-1133">Transmembrane helix</keyword>
<feature type="compositionally biased region" description="Basic and acidic residues" evidence="22">
    <location>
        <begin position="1672"/>
        <end position="1681"/>
    </location>
</feature>
<feature type="domain" description="Chromo" evidence="25">
    <location>
        <begin position="534"/>
        <end position="590"/>
    </location>
</feature>